<sequence>MAENPKQIVIVECIIYFYNSNDSSEPPLGKERQRVEVDLGQPLNHMIKKIRNTCGLNEAAAKKGLGDTISVTVGRIDKGKDGTKVFTINTEESFSLEKTPLILNPILQVNVQKKLVSFAKNTPVIQVVYETDGLPSSNRKEKTGRKRKVSKKEEEELVKRMKRGEHVIRGEQQQAIFDAMQTTVGELDCVAVNEYSIKCGVCRRVIVVPIDRTASKRVEYFRNRHFVRCAAAPSNKNVDKEKKKEDLVKQQKLLSQWIKPKANENMEKNENIDSDMDIELASGNIMDLNGFESDTSLLSSDNFQDVDTYEDWLSSDSIDLSSDNYSELTDEHFMLFPLCIEKADDVCARLNSHIKNHVISRTGILYKFLNDLTQFLQNPDHEYDEEVIQFFNTIQYLGGEKTVNFLRGPMWFGSGSGSNRPVENLKMNFGGPSHPTRLKHSSGYTTESGIVKPWLKSLLEIATDKGSSSKSLFENDLVKVYPVALANDGTALKPGFQFDEEQNHVVGLDTNADYNFVKNNPKPDTEMLRSAIITEANVSYASLIDNTVSLPIAVYYKPKAGKTGSEMKQQILKEVTIVQTCLGCLQSPTLSGDGQIVRESNCKSECGQCIELGVVCTECTDIGHQSTKPPLRACDHCLKNGRQCIRTLVVAVTADCEQGNKNAFQMIINDREAGQLDQSYLFSVLPDAVHVGKSMKASFANWHILLENERSSLAMLRTLRDYSAELKRILPRDSVVNKDRMDVECILHLTKQEVLSEIEKQGSIVHTVVPEKFRLSDTNKYGMYPHPIALASSDRGKLFALDYDDGDNQTRLLELRLHVPVDVTVHKAYHDARSMTVVDDKVYICSHNDRILIFPEGAIRLQTNKMKKKDLVDFLTSSEKPTDGTVSVLKERVESHLKELETVYKQNNIDKTQVVLTQTVKPSTITKASNDMLIIACDFEKKIYTVDLKNNGVVVEGTCNHLVPYPEHYEEAISMCVSASQLYVSFSSSSNVRSEIVIFDLAGNVKKNLISHSDAVKSFYVAQYLGGIVFTDTKEHRVKAYDGQDITDLAGSGQIGHADGSATSASFSQPMGITANFDSIVVADANSGRIRMISKVDGMINFLKHLEHFTLHLVYISEIKKRPE</sequence>
<protein>
    <submittedName>
        <fullName evidence="2">Uncharacterized protein</fullName>
    </submittedName>
</protein>
<name>A0A8B6HD42_MYTGA</name>
<dbReference type="SUPFAM" id="SSF75011">
    <property type="entry name" value="3-carboxy-cis,cis-mucoante lactonizing enzyme"/>
    <property type="match status" value="1"/>
</dbReference>
<keyword evidence="3" id="KW-1185">Reference proteome</keyword>
<evidence type="ECO:0000313" key="2">
    <source>
        <dbReference type="EMBL" id="VDI77110.1"/>
    </source>
</evidence>
<evidence type="ECO:0000256" key="1">
    <source>
        <dbReference type="SAM" id="MobiDB-lite"/>
    </source>
</evidence>
<accession>A0A8B6HD42</accession>
<dbReference type="Proteomes" id="UP000596742">
    <property type="component" value="Unassembled WGS sequence"/>
</dbReference>
<proteinExistence type="predicted"/>
<dbReference type="EMBL" id="UYJE01009823">
    <property type="protein sequence ID" value="VDI77110.1"/>
    <property type="molecule type" value="Genomic_DNA"/>
</dbReference>
<reference evidence="2" key="1">
    <citation type="submission" date="2018-11" db="EMBL/GenBank/DDBJ databases">
        <authorList>
            <person name="Alioto T."/>
            <person name="Alioto T."/>
        </authorList>
    </citation>
    <scope>NUCLEOTIDE SEQUENCE</scope>
</reference>
<dbReference type="OrthoDB" id="5986095at2759"/>
<dbReference type="InterPro" id="IPR011042">
    <property type="entry name" value="6-blade_b-propeller_TolB-like"/>
</dbReference>
<feature type="region of interest" description="Disordered" evidence="1">
    <location>
        <begin position="135"/>
        <end position="154"/>
    </location>
</feature>
<organism evidence="2 3">
    <name type="scientific">Mytilus galloprovincialis</name>
    <name type="common">Mediterranean mussel</name>
    <dbReference type="NCBI Taxonomy" id="29158"/>
    <lineage>
        <taxon>Eukaryota</taxon>
        <taxon>Metazoa</taxon>
        <taxon>Spiralia</taxon>
        <taxon>Lophotrochozoa</taxon>
        <taxon>Mollusca</taxon>
        <taxon>Bivalvia</taxon>
        <taxon>Autobranchia</taxon>
        <taxon>Pteriomorphia</taxon>
        <taxon>Mytilida</taxon>
        <taxon>Mytiloidea</taxon>
        <taxon>Mytilidae</taxon>
        <taxon>Mytilinae</taxon>
        <taxon>Mytilus</taxon>
    </lineage>
</organism>
<dbReference type="Gene3D" id="2.120.10.30">
    <property type="entry name" value="TolB, C-terminal domain"/>
    <property type="match status" value="1"/>
</dbReference>
<gene>
    <name evidence="2" type="ORF">MGAL_10B016349</name>
</gene>
<evidence type="ECO:0000313" key="3">
    <source>
        <dbReference type="Proteomes" id="UP000596742"/>
    </source>
</evidence>
<dbReference type="AlphaFoldDB" id="A0A8B6HD42"/>
<comment type="caution">
    <text evidence="2">The sequence shown here is derived from an EMBL/GenBank/DDBJ whole genome shotgun (WGS) entry which is preliminary data.</text>
</comment>